<feature type="region of interest" description="Disordered" evidence="3">
    <location>
        <begin position="417"/>
        <end position="444"/>
    </location>
</feature>
<feature type="domain" description="EGF-like" evidence="6 7">
    <location>
        <begin position="636"/>
        <end position="647"/>
    </location>
</feature>
<feature type="region of interest" description="Disordered" evidence="3">
    <location>
        <begin position="456"/>
        <end position="488"/>
    </location>
</feature>
<feature type="region of interest" description="Disordered" evidence="3">
    <location>
        <begin position="776"/>
        <end position="797"/>
    </location>
</feature>
<feature type="compositionally biased region" description="Low complexity" evidence="3">
    <location>
        <begin position="151"/>
        <end position="164"/>
    </location>
</feature>
<evidence type="ECO:0000259" key="7">
    <source>
        <dbReference type="PROSITE" id="PS01186"/>
    </source>
</evidence>
<feature type="compositionally biased region" description="Basic and acidic residues" evidence="3">
    <location>
        <begin position="456"/>
        <end position="469"/>
    </location>
</feature>
<dbReference type="Pfam" id="PF23106">
    <property type="entry name" value="EGF_Teneurin"/>
    <property type="match status" value="1"/>
</dbReference>
<dbReference type="SUPFAM" id="SSF117281">
    <property type="entry name" value="Kelch motif"/>
    <property type="match status" value="1"/>
</dbReference>
<dbReference type="PANTHER" id="PTHR46093:SF18">
    <property type="entry name" value="FIBRONECTIN TYPE-III DOMAIN-CONTAINING PROTEIN"/>
    <property type="match status" value="1"/>
</dbReference>
<feature type="transmembrane region" description="Helical" evidence="4">
    <location>
        <begin position="874"/>
        <end position="899"/>
    </location>
</feature>
<keyword evidence="4" id="KW-0812">Transmembrane</keyword>
<feature type="domain" description="EGF-like" evidence="6 7">
    <location>
        <begin position="673"/>
        <end position="684"/>
    </location>
</feature>
<dbReference type="SMART" id="SM00181">
    <property type="entry name" value="EGF"/>
    <property type="match status" value="4"/>
</dbReference>
<feature type="signal peptide" evidence="5">
    <location>
        <begin position="1"/>
        <end position="26"/>
    </location>
</feature>
<evidence type="ECO:0000256" key="3">
    <source>
        <dbReference type="SAM" id="MobiDB-lite"/>
    </source>
</evidence>
<evidence type="ECO:0000256" key="2">
    <source>
        <dbReference type="ARBA" id="ARBA00022737"/>
    </source>
</evidence>
<dbReference type="AlphaFoldDB" id="A0A0G4I0M5"/>
<feature type="chain" id="PRO_5005191992" description="EGF-like domain-containing protein" evidence="5">
    <location>
        <begin position="27"/>
        <end position="914"/>
    </location>
</feature>
<evidence type="ECO:0000256" key="4">
    <source>
        <dbReference type="SAM" id="Phobius"/>
    </source>
</evidence>
<keyword evidence="4" id="KW-1133">Transmembrane helix</keyword>
<evidence type="ECO:0000259" key="6">
    <source>
        <dbReference type="PROSITE" id="PS00022"/>
    </source>
</evidence>
<dbReference type="InterPro" id="IPR000742">
    <property type="entry name" value="EGF"/>
</dbReference>
<keyword evidence="1" id="KW-0880">Kelch repeat</keyword>
<feature type="domain" description="EGF-like" evidence="6 7">
    <location>
        <begin position="850"/>
        <end position="861"/>
    </location>
</feature>
<sequence length="914" mass="93719">MEADVHWILRFSFWVLSLSLPNVVRSQYLWTAAPEWSVGPSGRKGMTATTIDGSVYTFGGCAPEGGCFNDVFVLDGASFEWRQPALKGTPPSARGGHSAVLVNSDILIFGGTDGKEAFNDVWKLDVLAGRWSKGVLPSLQAEMNALPPATANAHANTAPNSTSALAQQKAGGVGFLQQQGGEGEGGLSSFQGQSGEDVRLLPNGPVIPLPVARWGHASASDGARVWIFGGKTLSKKQTGGGPGSPEDEVLGDLWVIDLYAVSGVPSPPSLLSFQGGEGSAEEERAEGGGQGEWEDPATFPVAFYQPPYGGVPPSPRFASSLTFVNGRLVLFGGIRSDGTAQGDSWVFSVPDLRWDKLNTLPPVPDPRGGHSLVRHGADLILFGGCDPSPAVKTCFADTWSLSAGTVPIQWRLRRPSPLKAFSTDPPGGNGEAVSGSVSLSEGEGEGESLLAVLQRARQEREKEKVKEGEEGGSSTALSVSSLPPPIFTPPLKEGGSLPIVGVLPLEPLPQSQGPSARSGHTASVVRSRMVLLGGCPGIEGLDVLGGGPVGGTGPGSSCGGPAGAVELLETGESCPGGCGEEAGRGSCVKPAASLLEALSGGYCNCNSGWTGHDCQTPVKCPLGCRGRGSCRIDGRCECDNGFLGLSCGIAVACPNKNCEEGRRGKCEGSEGMCSCFRGFGGPGCEELLEIPPDSAFASSTLISTPPSDSTEGGGKRNASEDAARLLGLPSAAGGGNGKGGSVRARAVEGGSLWSSSGFSLFRVPSAVSSMMSVFSGGSTDRESSTPVTGGDTGGSTTNAAAVAARPEEFGVYKKNKAGKSGAGGKKGGLGGATECPQQCNHHGVCQKNECFCEPGYFGRACGRSSGQGGVEVPLTLLCLVAGVLFGLAFTATFVTAYCFRRTRKKAARAMGYDI</sequence>
<dbReference type="Gene3D" id="2.120.10.80">
    <property type="entry name" value="Kelch-type beta propeller"/>
    <property type="match status" value="2"/>
</dbReference>
<evidence type="ECO:0000256" key="1">
    <source>
        <dbReference type="ARBA" id="ARBA00022441"/>
    </source>
</evidence>
<dbReference type="PANTHER" id="PTHR46093">
    <property type="entry name" value="ACYL-COA-BINDING DOMAIN-CONTAINING PROTEIN 5"/>
    <property type="match status" value="1"/>
</dbReference>
<feature type="compositionally biased region" description="Polar residues" evidence="3">
    <location>
        <begin position="697"/>
        <end position="710"/>
    </location>
</feature>
<organism evidence="8">
    <name type="scientific">Chromera velia CCMP2878</name>
    <dbReference type="NCBI Taxonomy" id="1169474"/>
    <lineage>
        <taxon>Eukaryota</taxon>
        <taxon>Sar</taxon>
        <taxon>Alveolata</taxon>
        <taxon>Colpodellida</taxon>
        <taxon>Chromeraceae</taxon>
        <taxon>Chromera</taxon>
    </lineage>
</organism>
<protein>
    <recommendedName>
        <fullName evidence="6 7">EGF-like domain-containing protein</fullName>
    </recommendedName>
</protein>
<evidence type="ECO:0000313" key="8">
    <source>
        <dbReference type="EMBL" id="CEM50380.1"/>
    </source>
</evidence>
<feature type="domain" description="EGF-like" evidence="6 7">
    <location>
        <begin position="603"/>
        <end position="614"/>
    </location>
</feature>
<proteinExistence type="predicted"/>
<dbReference type="EMBL" id="CDMZ01004645">
    <property type="protein sequence ID" value="CEM50380.1"/>
    <property type="molecule type" value="Genomic_DNA"/>
</dbReference>
<feature type="region of interest" description="Disordered" evidence="3">
    <location>
        <begin position="151"/>
        <end position="201"/>
    </location>
</feature>
<keyword evidence="5" id="KW-0732">Signal</keyword>
<dbReference type="Pfam" id="PF24681">
    <property type="entry name" value="Kelch_KLHDC2_KLHL20_DRC7"/>
    <property type="match status" value="2"/>
</dbReference>
<evidence type="ECO:0000256" key="5">
    <source>
        <dbReference type="SAM" id="SignalP"/>
    </source>
</evidence>
<gene>
    <name evidence="8" type="ORF">Cvel_1633</name>
</gene>
<dbReference type="PROSITE" id="PS00022">
    <property type="entry name" value="EGF_1"/>
    <property type="match status" value="4"/>
</dbReference>
<dbReference type="VEuPathDB" id="CryptoDB:Cvel_1633"/>
<accession>A0A0G4I0M5</accession>
<keyword evidence="4" id="KW-0472">Membrane</keyword>
<feature type="region of interest" description="Disordered" evidence="3">
    <location>
        <begin position="271"/>
        <end position="290"/>
    </location>
</feature>
<dbReference type="Gene3D" id="2.10.25.10">
    <property type="entry name" value="Laminin"/>
    <property type="match status" value="2"/>
</dbReference>
<keyword evidence="2" id="KW-0677">Repeat</keyword>
<feature type="region of interest" description="Disordered" evidence="3">
    <location>
        <begin position="697"/>
        <end position="719"/>
    </location>
</feature>
<dbReference type="PROSITE" id="PS01186">
    <property type="entry name" value="EGF_2"/>
    <property type="match status" value="4"/>
</dbReference>
<reference evidence="8" key="1">
    <citation type="submission" date="2014-11" db="EMBL/GenBank/DDBJ databases">
        <authorList>
            <person name="Otto D Thomas"/>
            <person name="Naeem Raeece"/>
        </authorList>
    </citation>
    <scope>NUCLEOTIDE SEQUENCE</scope>
</reference>
<dbReference type="InterPro" id="IPR015915">
    <property type="entry name" value="Kelch-typ_b-propeller"/>
</dbReference>
<feature type="compositionally biased region" description="Low complexity" evidence="3">
    <location>
        <begin position="431"/>
        <end position="444"/>
    </location>
</feature>
<name>A0A0G4I0M5_9ALVE</name>